<evidence type="ECO:0000256" key="2">
    <source>
        <dbReference type="SAM" id="Phobius"/>
    </source>
</evidence>
<evidence type="ECO:0000313" key="5">
    <source>
        <dbReference type="Proteomes" id="UP000441399"/>
    </source>
</evidence>
<sequence length="420" mass="48130">MASWIFPLSVIGFLLILFATNRYRFKLSLVPQFVVGWLVIELAWFHCLIALTLIMMALGDLSNWSINTVLGFALTAYNGFRLWTIHDRAVDSRKEFEKTLAIGLGDNYCERILDERRILLTRGFSKHSWMKPFRLNSKPMNAVKGVNYGPNDRNFLDIYTPETRPTTPMPVMFHIHGGGWTIGDSKHQGLPLRNKLVDAGWVFVSINYRLSPDHKFPAHLIDCKQALSWVKEHISEYGGDPDFIMVTGGSAGAHLASLVALTANENKKILQPEFEDADTSVQGCLPMYGVYDFCDRTEHRKDIPILDFLEQYVMPHKYKKNDLLWDLASPISQSCESRPPFMITHGELDTLAFVEEARHFAKELRNSCSNTPCVYTELEQTQHAFDIFYSPHCIESIKAMHVFSEYIYSDYLRSENKQPS</sequence>
<dbReference type="Gene3D" id="3.40.50.1820">
    <property type="entry name" value="alpha/beta hydrolase"/>
    <property type="match status" value="1"/>
</dbReference>
<evidence type="ECO:0000313" key="4">
    <source>
        <dbReference type="EMBL" id="CAA0119020.1"/>
    </source>
</evidence>
<dbReference type="Pfam" id="PF20434">
    <property type="entry name" value="BD-FAE"/>
    <property type="match status" value="1"/>
</dbReference>
<keyword evidence="5" id="KW-1185">Reference proteome</keyword>
<proteinExistence type="predicted"/>
<name>A0A5S9QJI0_9GAMM</name>
<gene>
    <name evidence="4" type="primary">nlhH_1</name>
    <name evidence="4" type="ORF">OPDIPICF_02207</name>
</gene>
<dbReference type="InterPro" id="IPR029058">
    <property type="entry name" value="AB_hydrolase_fold"/>
</dbReference>
<reference evidence="4 5" key="1">
    <citation type="submission" date="2019-11" db="EMBL/GenBank/DDBJ databases">
        <authorList>
            <person name="Holert J."/>
        </authorList>
    </citation>
    <scope>NUCLEOTIDE SEQUENCE [LARGE SCALE GENOMIC DNA]</scope>
    <source>
        <strain evidence="4">SB11_3</strain>
    </source>
</reference>
<dbReference type="EC" id="3.1.1.1" evidence="4"/>
<feature type="transmembrane region" description="Helical" evidence="2">
    <location>
        <begin position="6"/>
        <end position="23"/>
    </location>
</feature>
<keyword evidence="2" id="KW-1133">Transmembrane helix</keyword>
<keyword evidence="1 4" id="KW-0378">Hydrolase</keyword>
<dbReference type="SUPFAM" id="SSF53474">
    <property type="entry name" value="alpha/beta-Hydrolases"/>
    <property type="match status" value="1"/>
</dbReference>
<dbReference type="PANTHER" id="PTHR48081">
    <property type="entry name" value="AB HYDROLASE SUPERFAMILY PROTEIN C4A8.06C"/>
    <property type="match status" value="1"/>
</dbReference>
<dbReference type="OrthoDB" id="9775851at2"/>
<dbReference type="InterPro" id="IPR049492">
    <property type="entry name" value="BD-FAE-like_dom"/>
</dbReference>
<dbReference type="InterPro" id="IPR050300">
    <property type="entry name" value="GDXG_lipolytic_enzyme"/>
</dbReference>
<dbReference type="GO" id="GO:0106435">
    <property type="term" value="F:carboxylesterase activity"/>
    <property type="evidence" value="ECO:0007669"/>
    <property type="project" value="UniProtKB-EC"/>
</dbReference>
<evidence type="ECO:0000259" key="3">
    <source>
        <dbReference type="Pfam" id="PF20434"/>
    </source>
</evidence>
<feature type="domain" description="BD-FAE-like" evidence="3">
    <location>
        <begin position="156"/>
        <end position="364"/>
    </location>
</feature>
<evidence type="ECO:0000256" key="1">
    <source>
        <dbReference type="ARBA" id="ARBA00022801"/>
    </source>
</evidence>
<dbReference type="PANTHER" id="PTHR48081:SF33">
    <property type="entry name" value="KYNURENINE FORMAMIDASE"/>
    <property type="match status" value="1"/>
</dbReference>
<dbReference type="EMBL" id="CACSIO010000034">
    <property type="protein sequence ID" value="CAA0119020.1"/>
    <property type="molecule type" value="Genomic_DNA"/>
</dbReference>
<feature type="transmembrane region" description="Helical" evidence="2">
    <location>
        <begin position="35"/>
        <end position="58"/>
    </location>
</feature>
<keyword evidence="2" id="KW-0812">Transmembrane</keyword>
<accession>A0A5S9QJI0</accession>
<dbReference type="Proteomes" id="UP000441399">
    <property type="component" value="Unassembled WGS sequence"/>
</dbReference>
<protein>
    <submittedName>
        <fullName evidence="4">Carboxylesterase NlhH</fullName>
        <ecNumber evidence="4">3.1.1.1</ecNumber>
    </submittedName>
</protein>
<keyword evidence="2" id="KW-0472">Membrane</keyword>
<dbReference type="AlphaFoldDB" id="A0A5S9QJI0"/>
<organism evidence="4 5">
    <name type="scientific">BD1-7 clade bacterium</name>
    <dbReference type="NCBI Taxonomy" id="2029982"/>
    <lineage>
        <taxon>Bacteria</taxon>
        <taxon>Pseudomonadati</taxon>
        <taxon>Pseudomonadota</taxon>
        <taxon>Gammaproteobacteria</taxon>
        <taxon>Cellvibrionales</taxon>
        <taxon>Spongiibacteraceae</taxon>
        <taxon>BD1-7 clade</taxon>
    </lineage>
</organism>